<dbReference type="PANTHER" id="PTHR24363">
    <property type="entry name" value="SERINE/THREONINE PROTEIN KINASE"/>
    <property type="match status" value="1"/>
</dbReference>
<keyword evidence="2 12" id="KW-0723">Serine/threonine-protein kinase</keyword>
<comment type="caution">
    <text evidence="12">The sequence shown here is derived from an EMBL/GenBank/DDBJ whole genome shotgun (WGS) entry which is preliminary data.</text>
</comment>
<accession>A0ABV0K8G9</accession>
<evidence type="ECO:0000313" key="12">
    <source>
        <dbReference type="EMBL" id="MEP0948841.1"/>
    </source>
</evidence>
<keyword evidence="5 12" id="KW-0418">Kinase</keyword>
<name>A0ABV0K8G9_9CYAN</name>
<evidence type="ECO:0000256" key="10">
    <source>
        <dbReference type="SAM" id="MobiDB-lite"/>
    </source>
</evidence>
<dbReference type="PROSITE" id="PS50011">
    <property type="entry name" value="PROTEIN_KINASE_DOM"/>
    <property type="match status" value="1"/>
</dbReference>
<evidence type="ECO:0000256" key="9">
    <source>
        <dbReference type="PROSITE-ProRule" id="PRU10141"/>
    </source>
</evidence>
<dbReference type="PANTHER" id="PTHR24363:SF0">
    <property type="entry name" value="SERINE_THREONINE KINASE LIKE DOMAIN CONTAINING 1"/>
    <property type="match status" value="1"/>
</dbReference>
<feature type="compositionally biased region" description="Acidic residues" evidence="10">
    <location>
        <begin position="440"/>
        <end position="451"/>
    </location>
</feature>
<keyword evidence="13" id="KW-1185">Reference proteome</keyword>
<evidence type="ECO:0000313" key="13">
    <source>
        <dbReference type="Proteomes" id="UP001482513"/>
    </source>
</evidence>
<feature type="compositionally biased region" description="Low complexity" evidence="10">
    <location>
        <begin position="388"/>
        <end position="439"/>
    </location>
</feature>
<evidence type="ECO:0000259" key="11">
    <source>
        <dbReference type="PROSITE" id="PS50011"/>
    </source>
</evidence>
<dbReference type="InterPro" id="IPR000719">
    <property type="entry name" value="Prot_kinase_dom"/>
</dbReference>
<dbReference type="EMBL" id="JAMPKX010000009">
    <property type="protein sequence ID" value="MEP0948841.1"/>
    <property type="molecule type" value="Genomic_DNA"/>
</dbReference>
<dbReference type="GO" id="GO:0004674">
    <property type="term" value="F:protein serine/threonine kinase activity"/>
    <property type="evidence" value="ECO:0007669"/>
    <property type="project" value="UniProtKB-KW"/>
</dbReference>
<dbReference type="CDD" id="cd14014">
    <property type="entry name" value="STKc_PknB_like"/>
    <property type="match status" value="1"/>
</dbReference>
<feature type="binding site" evidence="9">
    <location>
        <position position="52"/>
    </location>
    <ligand>
        <name>ATP</name>
        <dbReference type="ChEBI" id="CHEBI:30616"/>
    </ligand>
</feature>
<feature type="region of interest" description="Disordered" evidence="10">
    <location>
        <begin position="320"/>
        <end position="344"/>
    </location>
</feature>
<evidence type="ECO:0000256" key="8">
    <source>
        <dbReference type="ARBA" id="ARBA00048679"/>
    </source>
</evidence>
<keyword evidence="6 9" id="KW-0067">ATP-binding</keyword>
<dbReference type="Gene3D" id="3.30.200.20">
    <property type="entry name" value="Phosphorylase Kinase, domain 1"/>
    <property type="match status" value="1"/>
</dbReference>
<evidence type="ECO:0000256" key="5">
    <source>
        <dbReference type="ARBA" id="ARBA00022777"/>
    </source>
</evidence>
<dbReference type="EC" id="2.7.11.1" evidence="1"/>
<evidence type="ECO:0000256" key="6">
    <source>
        <dbReference type="ARBA" id="ARBA00022840"/>
    </source>
</evidence>
<dbReference type="InterPro" id="IPR011009">
    <property type="entry name" value="Kinase-like_dom_sf"/>
</dbReference>
<feature type="region of interest" description="Disordered" evidence="10">
    <location>
        <begin position="379"/>
        <end position="465"/>
    </location>
</feature>
<gene>
    <name evidence="12" type="ORF">NC992_18305</name>
</gene>
<reference evidence="12 13" key="1">
    <citation type="submission" date="2022-04" db="EMBL/GenBank/DDBJ databases">
        <title>Positive selection, recombination, and allopatry shape intraspecific diversity of widespread and dominant cyanobacteria.</title>
        <authorList>
            <person name="Wei J."/>
            <person name="Shu W."/>
            <person name="Hu C."/>
        </authorList>
    </citation>
    <scope>NUCLEOTIDE SEQUENCE [LARGE SCALE GENOMIC DNA]</scope>
    <source>
        <strain evidence="12 13">DQ-A4</strain>
    </source>
</reference>
<feature type="domain" description="Protein kinase" evidence="11">
    <location>
        <begin position="21"/>
        <end position="286"/>
    </location>
</feature>
<proteinExistence type="predicted"/>
<evidence type="ECO:0000256" key="4">
    <source>
        <dbReference type="ARBA" id="ARBA00022741"/>
    </source>
</evidence>
<dbReference type="Proteomes" id="UP001482513">
    <property type="component" value="Unassembled WGS sequence"/>
</dbReference>
<dbReference type="Gene3D" id="1.10.510.10">
    <property type="entry name" value="Transferase(Phosphotransferase) domain 1"/>
    <property type="match status" value="1"/>
</dbReference>
<protein>
    <recommendedName>
        <fullName evidence="1">non-specific serine/threonine protein kinase</fullName>
        <ecNumber evidence="1">2.7.11.1</ecNumber>
    </recommendedName>
</protein>
<dbReference type="SMART" id="SM00220">
    <property type="entry name" value="S_TKc"/>
    <property type="match status" value="1"/>
</dbReference>
<dbReference type="InterPro" id="IPR017441">
    <property type="entry name" value="Protein_kinase_ATP_BS"/>
</dbReference>
<comment type="catalytic activity">
    <reaction evidence="7">
        <text>L-threonyl-[protein] + ATP = O-phospho-L-threonyl-[protein] + ADP + H(+)</text>
        <dbReference type="Rhea" id="RHEA:46608"/>
        <dbReference type="Rhea" id="RHEA-COMP:11060"/>
        <dbReference type="Rhea" id="RHEA-COMP:11605"/>
        <dbReference type="ChEBI" id="CHEBI:15378"/>
        <dbReference type="ChEBI" id="CHEBI:30013"/>
        <dbReference type="ChEBI" id="CHEBI:30616"/>
        <dbReference type="ChEBI" id="CHEBI:61977"/>
        <dbReference type="ChEBI" id="CHEBI:456216"/>
        <dbReference type="EC" id="2.7.11.1"/>
    </reaction>
</comment>
<keyword evidence="3" id="KW-0808">Transferase</keyword>
<evidence type="ECO:0000256" key="1">
    <source>
        <dbReference type="ARBA" id="ARBA00012513"/>
    </source>
</evidence>
<dbReference type="SUPFAM" id="SSF56112">
    <property type="entry name" value="Protein kinase-like (PK-like)"/>
    <property type="match status" value="1"/>
</dbReference>
<organism evidence="12 13">
    <name type="scientific">Leptolyngbya subtilissima DQ-A4</name>
    <dbReference type="NCBI Taxonomy" id="2933933"/>
    <lineage>
        <taxon>Bacteria</taxon>
        <taxon>Bacillati</taxon>
        <taxon>Cyanobacteriota</taxon>
        <taxon>Cyanophyceae</taxon>
        <taxon>Leptolyngbyales</taxon>
        <taxon>Leptolyngbyaceae</taxon>
        <taxon>Leptolyngbya group</taxon>
        <taxon>Leptolyngbya</taxon>
    </lineage>
</organism>
<keyword evidence="4 9" id="KW-0547">Nucleotide-binding</keyword>
<dbReference type="PROSITE" id="PS00107">
    <property type="entry name" value="PROTEIN_KINASE_ATP"/>
    <property type="match status" value="1"/>
</dbReference>
<evidence type="ECO:0000256" key="3">
    <source>
        <dbReference type="ARBA" id="ARBA00022679"/>
    </source>
</evidence>
<evidence type="ECO:0000256" key="2">
    <source>
        <dbReference type="ARBA" id="ARBA00022527"/>
    </source>
</evidence>
<sequence length="572" mass="61022">MAMTASFPNLPPESRPLGGRYRLVQPLGSGGFGQTFSAQDLHLPGHPLCVVKQLKPQVTSAEELQTARRLFDTEAQTLYKLGTHPQIPGLLAHFEEGQEFYLAQELIEGHSLAEELGTPWTEAQVAAFLGDLLGILAFVHSHGVIHRDIKPSNLIRRASDRRLVLIDFGAVKQVSAQATALRSGLSHTISIGTQGYMPSEQVAGRPQFSSDIYAVGILGIQALTGYPPTELHPDPHSGELEWQRYAPQANPALLDVLEVMVRYDFRTRYTTATEALAALRKLPPALSRYVPAAPPPQGQTPRTTAATVVVGRPRERTQLTAAAQVPAAQVPAARVPAAKAPMQRRESSSASWLPLVAGALAASVVAIAGLLGWQAWRSASSTPEDETSVVATAPSADAPAEAEPTAVESEPKAEAPAAPPEAAVESAEAEPEAPTAPEPEMVDASDEEVVEPEPPAPPAPEGGELTPEAAQATVATLYSHVSSKSWDAARSQFSGPLAQQFDPGFFSQFDRVSVENLRVTGQTANSVEFVGENTYVYPDGSTQREQRSFTVQMLDGQPRIVGSSFGGVLESR</sequence>
<evidence type="ECO:0000256" key="7">
    <source>
        <dbReference type="ARBA" id="ARBA00047899"/>
    </source>
</evidence>
<feature type="compositionally biased region" description="Low complexity" evidence="10">
    <location>
        <begin position="321"/>
        <end position="341"/>
    </location>
</feature>
<dbReference type="Pfam" id="PF00069">
    <property type="entry name" value="Pkinase"/>
    <property type="match status" value="1"/>
</dbReference>
<comment type="catalytic activity">
    <reaction evidence="8">
        <text>L-seryl-[protein] + ATP = O-phospho-L-seryl-[protein] + ADP + H(+)</text>
        <dbReference type="Rhea" id="RHEA:17989"/>
        <dbReference type="Rhea" id="RHEA-COMP:9863"/>
        <dbReference type="Rhea" id="RHEA-COMP:11604"/>
        <dbReference type="ChEBI" id="CHEBI:15378"/>
        <dbReference type="ChEBI" id="CHEBI:29999"/>
        <dbReference type="ChEBI" id="CHEBI:30616"/>
        <dbReference type="ChEBI" id="CHEBI:83421"/>
        <dbReference type="ChEBI" id="CHEBI:456216"/>
        <dbReference type="EC" id="2.7.11.1"/>
    </reaction>
</comment>